<protein>
    <recommendedName>
        <fullName evidence="4">G-protein coupled receptors family 1 profile domain-containing protein</fullName>
    </recommendedName>
</protein>
<organism evidence="2 3">
    <name type="scientific">Fomitopsis schrenkii</name>
    <name type="common">Brown rot fungus</name>
    <dbReference type="NCBI Taxonomy" id="2126942"/>
    <lineage>
        <taxon>Eukaryota</taxon>
        <taxon>Fungi</taxon>
        <taxon>Dikarya</taxon>
        <taxon>Basidiomycota</taxon>
        <taxon>Agaricomycotina</taxon>
        <taxon>Agaricomycetes</taxon>
        <taxon>Polyporales</taxon>
        <taxon>Fomitopsis</taxon>
    </lineage>
</organism>
<evidence type="ECO:0000256" key="1">
    <source>
        <dbReference type="SAM" id="Phobius"/>
    </source>
</evidence>
<dbReference type="Proteomes" id="UP000015241">
    <property type="component" value="Unassembled WGS sequence"/>
</dbReference>
<evidence type="ECO:0000313" key="3">
    <source>
        <dbReference type="Proteomes" id="UP000015241"/>
    </source>
</evidence>
<feature type="transmembrane region" description="Helical" evidence="1">
    <location>
        <begin position="125"/>
        <end position="149"/>
    </location>
</feature>
<feature type="non-terminal residue" evidence="2">
    <location>
        <position position="1"/>
    </location>
</feature>
<dbReference type="eggNOG" id="ENOG502SN52">
    <property type="taxonomic scope" value="Eukaryota"/>
</dbReference>
<gene>
    <name evidence="2" type="ORF">FOMPIDRAFT_1099337</name>
</gene>
<name>S8DPQ4_FOMSC</name>
<dbReference type="OrthoDB" id="3357408at2759"/>
<accession>S8DPQ4</accession>
<evidence type="ECO:0008006" key="4">
    <source>
        <dbReference type="Google" id="ProtNLM"/>
    </source>
</evidence>
<dbReference type="STRING" id="743788.S8DPQ4"/>
<keyword evidence="1" id="KW-0472">Membrane</keyword>
<evidence type="ECO:0000313" key="2">
    <source>
        <dbReference type="EMBL" id="EPS94637.1"/>
    </source>
</evidence>
<feature type="non-terminal residue" evidence="2">
    <location>
        <position position="280"/>
    </location>
</feature>
<proteinExistence type="predicted"/>
<reference evidence="2 3" key="1">
    <citation type="journal article" date="2012" name="Science">
        <title>The Paleozoic origin of enzymatic lignin decomposition reconstructed from 31 fungal genomes.</title>
        <authorList>
            <person name="Floudas D."/>
            <person name="Binder M."/>
            <person name="Riley R."/>
            <person name="Barry K."/>
            <person name="Blanchette R.A."/>
            <person name="Henrissat B."/>
            <person name="Martinez A.T."/>
            <person name="Otillar R."/>
            <person name="Spatafora J.W."/>
            <person name="Yadav J.S."/>
            <person name="Aerts A."/>
            <person name="Benoit I."/>
            <person name="Boyd A."/>
            <person name="Carlson A."/>
            <person name="Copeland A."/>
            <person name="Coutinho P.M."/>
            <person name="de Vries R.P."/>
            <person name="Ferreira P."/>
            <person name="Findley K."/>
            <person name="Foster B."/>
            <person name="Gaskell J."/>
            <person name="Glotzer D."/>
            <person name="Gorecki P."/>
            <person name="Heitman J."/>
            <person name="Hesse C."/>
            <person name="Hori C."/>
            <person name="Igarashi K."/>
            <person name="Jurgens J.A."/>
            <person name="Kallen N."/>
            <person name="Kersten P."/>
            <person name="Kohler A."/>
            <person name="Kuees U."/>
            <person name="Kumar T.K.A."/>
            <person name="Kuo A."/>
            <person name="LaButti K."/>
            <person name="Larrondo L.F."/>
            <person name="Lindquist E."/>
            <person name="Ling A."/>
            <person name="Lombard V."/>
            <person name="Lucas S."/>
            <person name="Lundell T."/>
            <person name="Martin R."/>
            <person name="McLaughlin D.J."/>
            <person name="Morgenstern I."/>
            <person name="Morin E."/>
            <person name="Murat C."/>
            <person name="Nagy L.G."/>
            <person name="Nolan M."/>
            <person name="Ohm R.A."/>
            <person name="Patyshakuliyeva A."/>
            <person name="Rokas A."/>
            <person name="Ruiz-Duenas F.J."/>
            <person name="Sabat G."/>
            <person name="Salamov A."/>
            <person name="Samejima M."/>
            <person name="Schmutz J."/>
            <person name="Slot J.C."/>
            <person name="St John F."/>
            <person name="Stenlid J."/>
            <person name="Sun H."/>
            <person name="Sun S."/>
            <person name="Syed K."/>
            <person name="Tsang A."/>
            <person name="Wiebenga A."/>
            <person name="Young D."/>
            <person name="Pisabarro A."/>
            <person name="Eastwood D.C."/>
            <person name="Martin F."/>
            <person name="Cullen D."/>
            <person name="Grigoriev I.V."/>
            <person name="Hibbett D.S."/>
        </authorList>
    </citation>
    <scope>NUCLEOTIDE SEQUENCE</scope>
    <source>
        <strain evidence="3">FP-58527</strain>
    </source>
</reference>
<feature type="transmembrane region" description="Helical" evidence="1">
    <location>
        <begin position="12"/>
        <end position="33"/>
    </location>
</feature>
<dbReference type="InParanoid" id="S8DPQ4"/>
<feature type="transmembrane region" description="Helical" evidence="1">
    <location>
        <begin position="212"/>
        <end position="238"/>
    </location>
</feature>
<dbReference type="AlphaFoldDB" id="S8DPQ4"/>
<feature type="transmembrane region" description="Helical" evidence="1">
    <location>
        <begin position="97"/>
        <end position="118"/>
    </location>
</feature>
<keyword evidence="1" id="KW-1133">Transmembrane helix</keyword>
<keyword evidence="3" id="KW-1185">Reference proteome</keyword>
<dbReference type="HOGENOM" id="CLU_044614_1_0_1"/>
<feature type="transmembrane region" description="Helical" evidence="1">
    <location>
        <begin position="45"/>
        <end position="65"/>
    </location>
</feature>
<dbReference type="EMBL" id="KE504227">
    <property type="protein sequence ID" value="EPS94637.1"/>
    <property type="molecule type" value="Genomic_DNA"/>
</dbReference>
<keyword evidence="1" id="KW-0812">Transmembrane</keyword>
<sequence length="280" mass="31318">FALAQAQLAALFMQSIVYGIHMVTFAACISSWFRRPSGSRSSVRWMVVAVAFFVIGTCDVSFNFYHNILAFIDYKGSGGANAEFQDASSWVNVMPSVWFYLNAALSDAVLIYRCWIVYSRSRYRALLTGALAVFWLACVTCATMIVYYLSTLHVDSPIPEIPELQPFLYSFYIITVILNLFTTGCIIMKLWKVHARTASAFPRSSRVSRRLGFKDVTLIIVESALLYTVTVALCIILDLAKTNVYYGITDISLEVAGISFDLIIIRIWTGVSAEQTQAFA</sequence>
<feature type="transmembrane region" description="Helical" evidence="1">
    <location>
        <begin position="169"/>
        <end position="191"/>
    </location>
</feature>